<keyword evidence="1" id="KW-0732">Signal</keyword>
<proteinExistence type="predicted"/>
<dbReference type="AlphaFoldDB" id="A0A2S9JHA2"/>
<feature type="signal peptide" evidence="1">
    <location>
        <begin position="1"/>
        <end position="18"/>
    </location>
</feature>
<evidence type="ECO:0000256" key="1">
    <source>
        <dbReference type="SAM" id="SignalP"/>
    </source>
</evidence>
<evidence type="ECO:0000313" key="3">
    <source>
        <dbReference type="Proteomes" id="UP000238563"/>
    </source>
</evidence>
<gene>
    <name evidence="2" type="ORF">C5750_15695</name>
</gene>
<accession>A0A2S9JHA2</accession>
<reference evidence="2 3" key="1">
    <citation type="submission" date="2018-02" db="EMBL/GenBank/DDBJ databases">
        <title>The draft genome of Phyllobacterium myrsinacearum DSM5892.</title>
        <authorList>
            <person name="Li L."/>
            <person name="Liu L."/>
            <person name="Zhang X."/>
            <person name="Wang T."/>
        </authorList>
    </citation>
    <scope>NUCLEOTIDE SEQUENCE [LARGE SCALE GENOMIC DNA]</scope>
    <source>
        <strain evidence="2 3">DSM 5892</strain>
    </source>
</reference>
<dbReference type="EMBL" id="PVBT01000004">
    <property type="protein sequence ID" value="PRD52334.1"/>
    <property type="molecule type" value="Genomic_DNA"/>
</dbReference>
<dbReference type="OrthoDB" id="6159094at2"/>
<evidence type="ECO:0000313" key="2">
    <source>
        <dbReference type="EMBL" id="PRD52334.1"/>
    </source>
</evidence>
<protein>
    <recommendedName>
        <fullName evidence="4">Secreted protein</fullName>
    </recommendedName>
</protein>
<comment type="caution">
    <text evidence="2">The sequence shown here is derived from an EMBL/GenBank/DDBJ whole genome shotgun (WGS) entry which is preliminary data.</text>
</comment>
<organism evidence="2 3">
    <name type="scientific">Phyllobacterium myrsinacearum</name>
    <dbReference type="NCBI Taxonomy" id="28101"/>
    <lineage>
        <taxon>Bacteria</taxon>
        <taxon>Pseudomonadati</taxon>
        <taxon>Pseudomonadota</taxon>
        <taxon>Alphaproteobacteria</taxon>
        <taxon>Hyphomicrobiales</taxon>
        <taxon>Phyllobacteriaceae</taxon>
        <taxon>Phyllobacterium</taxon>
    </lineage>
</organism>
<sequence length="208" mass="23356">MRHCRIIATSLLICTASAGGSFGAAQNDPSWPCVQRKVPELSVGQVWNGPDIPDSAKGWDNDAAIHALVDDLAARRNPLDTAQTRIVEFANGLPRDQVNDKMLLLFQGLFDTLNRERIQVISGISRYAGKQREMANDLRTEAARVDAMRGKPDTDPDDLDRANERLTWETRIFQERVQSLTYVCEVPTIIEQRLYSLSKTISQSMLKQ</sequence>
<keyword evidence="3" id="KW-1185">Reference proteome</keyword>
<feature type="chain" id="PRO_5015444959" description="Secreted protein" evidence="1">
    <location>
        <begin position="19"/>
        <end position="208"/>
    </location>
</feature>
<dbReference type="Proteomes" id="UP000238563">
    <property type="component" value="Unassembled WGS sequence"/>
</dbReference>
<dbReference type="RefSeq" id="WP_105734844.1">
    <property type="nucleotide sequence ID" value="NZ_PVBT01000004.1"/>
</dbReference>
<name>A0A2S9JHA2_9HYPH</name>
<evidence type="ECO:0008006" key="4">
    <source>
        <dbReference type="Google" id="ProtNLM"/>
    </source>
</evidence>